<organism evidence="1 2">
    <name type="scientific">Siccirubricoccus deserti</name>
    <dbReference type="NCBI Taxonomy" id="2013562"/>
    <lineage>
        <taxon>Bacteria</taxon>
        <taxon>Pseudomonadati</taxon>
        <taxon>Pseudomonadota</taxon>
        <taxon>Alphaproteobacteria</taxon>
        <taxon>Acetobacterales</taxon>
        <taxon>Roseomonadaceae</taxon>
        <taxon>Siccirubricoccus</taxon>
    </lineage>
</organism>
<accession>A0A9X0UEX5</accession>
<evidence type="ECO:0000313" key="1">
    <source>
        <dbReference type="EMBL" id="MBC4017306.1"/>
    </source>
</evidence>
<evidence type="ECO:0000313" key="2">
    <source>
        <dbReference type="Proteomes" id="UP000600101"/>
    </source>
</evidence>
<proteinExistence type="predicted"/>
<comment type="caution">
    <text evidence="1">The sequence shown here is derived from an EMBL/GenBank/DDBJ whole genome shotgun (WGS) entry which is preliminary data.</text>
</comment>
<dbReference type="RefSeq" id="WP_186772071.1">
    <property type="nucleotide sequence ID" value="NZ_JACOMF010000026.1"/>
</dbReference>
<reference evidence="1" key="1">
    <citation type="submission" date="2020-08" db="EMBL/GenBank/DDBJ databases">
        <authorList>
            <person name="Hu Y."/>
            <person name="Nguyen S.V."/>
            <person name="Li F."/>
            <person name="Fanning S."/>
        </authorList>
    </citation>
    <scope>NUCLEOTIDE SEQUENCE</scope>
    <source>
        <strain evidence="1">SYSU D8009</strain>
    </source>
</reference>
<dbReference type="EMBL" id="JACOMF010000026">
    <property type="protein sequence ID" value="MBC4017306.1"/>
    <property type="molecule type" value="Genomic_DNA"/>
</dbReference>
<keyword evidence="2" id="KW-1185">Reference proteome</keyword>
<sequence>MQITNGQSAAATRKPVVANGVPAHITTYFGTNFAVRGPDTPPPPGPEAVYPMGFLVEQSADSLVQAHFHAANQFQVVVGGGGMLGRQDVGPIAVQYANAFSSYGPLRAGSQGLHYFTLRNGYDPGARYVPGAAAELRHRPRRYRVAVAEPGPPLAEKDLARLTEAHGESLLPDAEDGLAAWRHRLPPGARLRGPAPAEGDGQYWVVVAGSLAFGDAAPLPPLSCAFVFPDEPAAEAVAGAGGAEFLLLQYPRGRPHLGRG</sequence>
<protein>
    <submittedName>
        <fullName evidence="1">Uncharacterized protein</fullName>
    </submittedName>
</protein>
<dbReference type="Proteomes" id="UP000600101">
    <property type="component" value="Unassembled WGS sequence"/>
</dbReference>
<gene>
    <name evidence="1" type="ORF">H7965_18510</name>
</gene>
<name>A0A9X0UEX5_9PROT</name>
<dbReference type="AlphaFoldDB" id="A0A9X0UEX5"/>